<protein>
    <submittedName>
        <fullName evidence="4">EF-hand domain-containing protein</fullName>
    </submittedName>
</protein>
<dbReference type="Proteomes" id="UP000298213">
    <property type="component" value="Unassembled WGS sequence"/>
</dbReference>
<evidence type="ECO:0000256" key="1">
    <source>
        <dbReference type="SAM" id="MobiDB-lite"/>
    </source>
</evidence>
<feature type="domain" description="EF-hand" evidence="3">
    <location>
        <begin position="111"/>
        <end position="134"/>
    </location>
</feature>
<evidence type="ECO:0000313" key="5">
    <source>
        <dbReference type="Proteomes" id="UP000298213"/>
    </source>
</evidence>
<dbReference type="InterPro" id="IPR018247">
    <property type="entry name" value="EF_Hand_1_Ca_BS"/>
</dbReference>
<dbReference type="InterPro" id="IPR011992">
    <property type="entry name" value="EF-hand-dom_pair"/>
</dbReference>
<comment type="caution">
    <text evidence="4">The sequence shown here is derived from an EMBL/GenBank/DDBJ whole genome shotgun (WGS) entry which is preliminary data.</text>
</comment>
<organism evidence="4 5">
    <name type="scientific">Sphingomonas parva</name>
    <dbReference type="NCBI Taxonomy" id="2555898"/>
    <lineage>
        <taxon>Bacteria</taxon>
        <taxon>Pseudomonadati</taxon>
        <taxon>Pseudomonadota</taxon>
        <taxon>Alphaproteobacteria</taxon>
        <taxon>Sphingomonadales</taxon>
        <taxon>Sphingomonadaceae</taxon>
        <taxon>Sphingomonas</taxon>
    </lineage>
</organism>
<sequence length="161" mass="16128">MTRKKTLLLAGGGVAGVLAAAAAAFALAPERGPGAADLNRDGQITAAEIGAAAAARFAEADANKDGRLTGDELPRRGRGHHRGAERDGAAPTAGIGPGAGPVAAAPRRPGLDADGDGTVTPGEFEQGFRRRLGRADSNGDGTISAAELAAAREKRRGHGRH</sequence>
<dbReference type="Gene3D" id="1.10.238.10">
    <property type="entry name" value="EF-hand"/>
    <property type="match status" value="2"/>
</dbReference>
<feature type="region of interest" description="Disordered" evidence="1">
    <location>
        <begin position="60"/>
        <end position="161"/>
    </location>
</feature>
<dbReference type="EMBL" id="SPDV01000015">
    <property type="protein sequence ID" value="TFI58500.1"/>
    <property type="molecule type" value="Genomic_DNA"/>
</dbReference>
<dbReference type="SUPFAM" id="SSF47473">
    <property type="entry name" value="EF-hand"/>
    <property type="match status" value="1"/>
</dbReference>
<feature type="chain" id="PRO_5021481091" evidence="2">
    <location>
        <begin position="27"/>
        <end position="161"/>
    </location>
</feature>
<gene>
    <name evidence="4" type="ORF">E2493_09605</name>
</gene>
<dbReference type="PROSITE" id="PS50222">
    <property type="entry name" value="EF_HAND_2"/>
    <property type="match status" value="1"/>
</dbReference>
<reference evidence="4 5" key="1">
    <citation type="submission" date="2019-03" db="EMBL/GenBank/DDBJ databases">
        <title>Genome sequence of Sphingomonas sp. 17J27-24.</title>
        <authorList>
            <person name="Kim M."/>
            <person name="Maeng S."/>
            <person name="Sathiyaraj S."/>
        </authorList>
    </citation>
    <scope>NUCLEOTIDE SEQUENCE [LARGE SCALE GENOMIC DNA]</scope>
    <source>
        <strain evidence="4 5">17J27-24</strain>
    </source>
</reference>
<evidence type="ECO:0000259" key="3">
    <source>
        <dbReference type="PROSITE" id="PS50222"/>
    </source>
</evidence>
<dbReference type="RefSeq" id="WP_135086140.1">
    <property type="nucleotide sequence ID" value="NZ_SPDV01000015.1"/>
</dbReference>
<dbReference type="OrthoDB" id="7596931at2"/>
<feature type="compositionally biased region" description="Basic and acidic residues" evidence="1">
    <location>
        <begin position="60"/>
        <end position="75"/>
    </location>
</feature>
<accession>A0A4Y8ZR47</accession>
<feature type="signal peptide" evidence="2">
    <location>
        <begin position="1"/>
        <end position="26"/>
    </location>
</feature>
<keyword evidence="2" id="KW-0732">Signal</keyword>
<name>A0A4Y8ZR47_9SPHN</name>
<proteinExistence type="predicted"/>
<evidence type="ECO:0000313" key="4">
    <source>
        <dbReference type="EMBL" id="TFI58500.1"/>
    </source>
</evidence>
<dbReference type="InterPro" id="IPR002048">
    <property type="entry name" value="EF_hand_dom"/>
</dbReference>
<dbReference type="GO" id="GO:0005509">
    <property type="term" value="F:calcium ion binding"/>
    <property type="evidence" value="ECO:0007669"/>
    <property type="project" value="InterPro"/>
</dbReference>
<evidence type="ECO:0000256" key="2">
    <source>
        <dbReference type="SAM" id="SignalP"/>
    </source>
</evidence>
<dbReference type="Pfam" id="PF13202">
    <property type="entry name" value="EF-hand_5"/>
    <property type="match status" value="4"/>
</dbReference>
<dbReference type="PROSITE" id="PS00018">
    <property type="entry name" value="EF_HAND_1"/>
    <property type="match status" value="3"/>
</dbReference>
<dbReference type="AlphaFoldDB" id="A0A4Y8ZR47"/>
<feature type="compositionally biased region" description="Low complexity" evidence="1">
    <location>
        <begin position="89"/>
        <end position="108"/>
    </location>
</feature>
<keyword evidence="5" id="KW-1185">Reference proteome</keyword>